<feature type="region of interest" description="Disordered" evidence="1">
    <location>
        <begin position="1"/>
        <end position="43"/>
    </location>
</feature>
<feature type="region of interest" description="Disordered" evidence="1">
    <location>
        <begin position="63"/>
        <end position="92"/>
    </location>
</feature>
<dbReference type="Proteomes" id="UP000509346">
    <property type="component" value="Chromosome"/>
</dbReference>
<feature type="region of interest" description="Disordered" evidence="1">
    <location>
        <begin position="161"/>
        <end position="200"/>
    </location>
</feature>
<dbReference type="KEGG" id="hpel:HZS54_12990"/>
<dbReference type="AlphaFoldDB" id="A0A7D5TA99"/>
<evidence type="ECO:0000313" key="2">
    <source>
        <dbReference type="EMBL" id="QLH82474.1"/>
    </source>
</evidence>
<organism evidence="3 4">
    <name type="scientific">Halosimplex pelagicum</name>
    <dbReference type="NCBI Taxonomy" id="869886"/>
    <lineage>
        <taxon>Archaea</taxon>
        <taxon>Methanobacteriati</taxon>
        <taxon>Methanobacteriota</taxon>
        <taxon>Stenosarchaea group</taxon>
        <taxon>Halobacteria</taxon>
        <taxon>Halobacteriales</taxon>
        <taxon>Haloarculaceae</taxon>
        <taxon>Halosimplex</taxon>
    </lineage>
</organism>
<dbReference type="OrthoDB" id="166046at2157"/>
<name>A0A7D5TA99_9EURY</name>
<sequence>MDVDEDDLIGQPLDEVPQQDPTEERCMGRRKQSRDGEIVRDDDGTPLFAGYCGSWPGKGTDHVGEGRCSNHGGDAGSGGEREDAGAPEENTNAVTHGAYAECNSYYQNVLNDDLRGFVDDVFEDYLERYRDLHGDPVLGIESELFRISVTHAKDIGLDRWSSEKPEDLDSGHPLVDKETRKKSVSHPDGSSRIIDEERYRESVVQQAQKRLSTDRRQWLKDLGLLEDPESQKADALGELKDTWKASAQGGDS</sequence>
<proteinExistence type="predicted"/>
<evidence type="ECO:0000313" key="4">
    <source>
        <dbReference type="Proteomes" id="UP000509346"/>
    </source>
</evidence>
<feature type="compositionally biased region" description="Basic and acidic residues" evidence="1">
    <location>
        <begin position="230"/>
        <end position="243"/>
    </location>
</feature>
<dbReference type="KEGG" id="hpel:HZS54_13295"/>
<dbReference type="EMBL" id="CP058909">
    <property type="protein sequence ID" value="QLH82530.1"/>
    <property type="molecule type" value="Genomic_DNA"/>
</dbReference>
<evidence type="ECO:0000313" key="3">
    <source>
        <dbReference type="EMBL" id="QLH82530.1"/>
    </source>
</evidence>
<protein>
    <submittedName>
        <fullName evidence="3">Uncharacterized protein</fullName>
    </submittedName>
</protein>
<feature type="compositionally biased region" description="Basic and acidic residues" evidence="1">
    <location>
        <begin position="161"/>
        <end position="181"/>
    </location>
</feature>
<feature type="region of interest" description="Disordered" evidence="1">
    <location>
        <begin position="230"/>
        <end position="252"/>
    </location>
</feature>
<gene>
    <name evidence="2" type="ORF">HZS54_12990</name>
    <name evidence="3" type="ORF">HZS54_13295</name>
</gene>
<evidence type="ECO:0000256" key="1">
    <source>
        <dbReference type="SAM" id="MobiDB-lite"/>
    </source>
</evidence>
<accession>A0A7D5TA99</accession>
<dbReference type="EMBL" id="CP058909">
    <property type="protein sequence ID" value="QLH82474.1"/>
    <property type="molecule type" value="Genomic_DNA"/>
</dbReference>
<reference evidence="3 4" key="1">
    <citation type="submission" date="2020-07" db="EMBL/GenBank/DDBJ databases">
        <title>Halosimplex litoreum sp. nov. and Halosimplex rubrum sp. nov., isolated from different salt environments.</title>
        <authorList>
            <person name="Cui H."/>
        </authorList>
    </citation>
    <scope>NUCLEOTIDE SEQUENCE [LARGE SCALE GENOMIC DNA]</scope>
    <source>
        <strain evidence="3 4">R2</strain>
    </source>
</reference>
<keyword evidence="4" id="KW-1185">Reference proteome</keyword>
<feature type="compositionally biased region" description="Basic and acidic residues" evidence="1">
    <location>
        <begin position="22"/>
        <end position="43"/>
    </location>
</feature>
<dbReference type="RefSeq" id="WP_179917569.1">
    <property type="nucleotide sequence ID" value="NZ_CP058909.1"/>
</dbReference>
<dbReference type="GeneID" id="56083582"/>